<evidence type="ECO:0000313" key="2">
    <source>
        <dbReference type="Proteomes" id="UP001334084"/>
    </source>
</evidence>
<proteinExistence type="predicted"/>
<dbReference type="GeneID" id="90542799"/>
<dbReference type="EMBL" id="CP142736">
    <property type="protein sequence ID" value="WUR04961.1"/>
    <property type="molecule type" value="Genomic_DNA"/>
</dbReference>
<sequence length="150" mass="17919">MNVLSLFLLIVKGSDKMNFRKELLKRHIAHLERICFEKNLIRFFMPEKAMGVTYDENGTTFEYDFTRAKIDHSIKIPPMVVFIMRHIKEISMGKKFSMEEYEKEVKEMKDLQIRFELEVPEVLISFLTDVEDTLCLFNEFVEELQKKKAK</sequence>
<gene>
    <name evidence="1" type="ORF">VNE69_11125</name>
</gene>
<reference evidence="1" key="1">
    <citation type="journal article" date="2024" name="BMC Genomics">
        <title>Functional annotation of a divergent genome using sequence and structure-based similarity.</title>
        <authorList>
            <person name="Svedberg D."/>
            <person name="Winiger R.R."/>
            <person name="Berg A."/>
            <person name="Sharma H."/>
            <person name="Tellgren-Roth C."/>
            <person name="Debrunner-Vossbrinck B.A."/>
            <person name="Vossbrinck C.R."/>
            <person name="Barandun J."/>
        </authorList>
    </citation>
    <scope>NUCLEOTIDE SEQUENCE</scope>
    <source>
        <strain evidence="1">Illinois isolate</strain>
    </source>
</reference>
<dbReference type="RefSeq" id="XP_065331106.1">
    <property type="nucleotide sequence ID" value="XM_065475034.1"/>
</dbReference>
<dbReference type="AlphaFoldDB" id="A0AAX4JG76"/>
<dbReference type="Proteomes" id="UP001334084">
    <property type="component" value="Chromosome 11"/>
</dbReference>
<evidence type="ECO:0000313" key="1">
    <source>
        <dbReference type="EMBL" id="WUR04961.1"/>
    </source>
</evidence>
<keyword evidence="2" id="KW-1185">Reference proteome</keyword>
<name>A0AAX4JG76_9MICR</name>
<dbReference type="KEGG" id="vnx:VNE69_11125"/>
<organism evidence="1 2">
    <name type="scientific">Vairimorpha necatrix</name>
    <dbReference type="NCBI Taxonomy" id="6039"/>
    <lineage>
        <taxon>Eukaryota</taxon>
        <taxon>Fungi</taxon>
        <taxon>Fungi incertae sedis</taxon>
        <taxon>Microsporidia</taxon>
        <taxon>Nosematidae</taxon>
        <taxon>Vairimorpha</taxon>
    </lineage>
</organism>
<accession>A0AAX4JG76</accession>
<protein>
    <submittedName>
        <fullName evidence="1">Uncharacterized protein</fullName>
    </submittedName>
</protein>